<comment type="caution">
    <text evidence="3">The sequence shown here is derived from an EMBL/GenBank/DDBJ whole genome shotgun (WGS) entry which is preliminary data.</text>
</comment>
<accession>A0A428NAA5</accession>
<dbReference type="OrthoDB" id="10010629at2"/>
<evidence type="ECO:0000256" key="1">
    <source>
        <dbReference type="SAM" id="Coils"/>
    </source>
</evidence>
<dbReference type="AlphaFoldDB" id="A0A428NAA5"/>
<keyword evidence="4" id="KW-1185">Reference proteome</keyword>
<dbReference type="Proteomes" id="UP000275076">
    <property type="component" value="Unassembled WGS sequence"/>
</dbReference>
<evidence type="ECO:0000313" key="4">
    <source>
        <dbReference type="Proteomes" id="UP000275076"/>
    </source>
</evidence>
<gene>
    <name evidence="3" type="ORF">D7Z54_01700</name>
</gene>
<evidence type="ECO:0000256" key="2">
    <source>
        <dbReference type="SAM" id="MobiDB-lite"/>
    </source>
</evidence>
<feature type="coiled-coil region" evidence="1">
    <location>
        <begin position="125"/>
        <end position="152"/>
    </location>
</feature>
<dbReference type="RefSeq" id="WP_125553791.1">
    <property type="nucleotide sequence ID" value="NZ_RBVX01000001.1"/>
</dbReference>
<feature type="region of interest" description="Disordered" evidence="2">
    <location>
        <begin position="1"/>
        <end position="46"/>
    </location>
</feature>
<reference evidence="3 4" key="1">
    <citation type="submission" date="2018-10" db="EMBL/GenBank/DDBJ databases">
        <title>Draft genome sequence of Bacillus salarius IM0101, isolated from a hypersaline soil in Inner Mongolia, China.</title>
        <authorList>
            <person name="Yamprayoonswat W."/>
            <person name="Boonvisut S."/>
            <person name="Jumpathong W."/>
            <person name="Sittihan S."/>
            <person name="Ruangsuj P."/>
            <person name="Wanthongcharoen S."/>
            <person name="Thongpramul N."/>
            <person name="Pimmason S."/>
            <person name="Yu B."/>
            <person name="Yasawong M."/>
        </authorList>
    </citation>
    <scope>NUCLEOTIDE SEQUENCE [LARGE SCALE GENOMIC DNA]</scope>
    <source>
        <strain evidence="3 4">IM0101</strain>
    </source>
</reference>
<feature type="compositionally biased region" description="Basic and acidic residues" evidence="2">
    <location>
        <begin position="1"/>
        <end position="10"/>
    </location>
</feature>
<evidence type="ECO:0000313" key="3">
    <source>
        <dbReference type="EMBL" id="RSL35305.1"/>
    </source>
</evidence>
<organism evidence="3 4">
    <name type="scientific">Salibacterium salarium</name>
    <dbReference type="NCBI Taxonomy" id="284579"/>
    <lineage>
        <taxon>Bacteria</taxon>
        <taxon>Bacillati</taxon>
        <taxon>Bacillota</taxon>
        <taxon>Bacilli</taxon>
        <taxon>Bacillales</taxon>
        <taxon>Bacillaceae</taxon>
    </lineage>
</organism>
<name>A0A428NAA5_9BACI</name>
<sequence>MAKNEQKQRMTFDYAGEIEEQRKDEMAKRDKVNKREQEAKAKVAKLKRDHEEALLEGVKNGDDNTDELDRLSQEIERAEQIAARRASEAAATRKVFDSKVDKETVKQEFRAYKKSYYQNEVLPHLEEIRQIKRQLVEAYLEYEEAIRFYEDQKSRASSLIPDTAFDVFGSVKPQTKKELDKYLVTFETVQDLQQGNIPKGVDTANDDEEAK</sequence>
<dbReference type="EMBL" id="RBVX01000001">
    <property type="protein sequence ID" value="RSL35305.1"/>
    <property type="molecule type" value="Genomic_DNA"/>
</dbReference>
<keyword evidence="1" id="KW-0175">Coiled coil</keyword>
<protein>
    <submittedName>
        <fullName evidence="3">Uncharacterized protein</fullName>
    </submittedName>
</protein>
<feature type="compositionally biased region" description="Basic and acidic residues" evidence="2">
    <location>
        <begin position="19"/>
        <end position="46"/>
    </location>
</feature>
<proteinExistence type="predicted"/>